<name>A0A9N9JPU2_9GLOM</name>
<comment type="caution">
    <text evidence="1">The sequence shown here is derived from an EMBL/GenBank/DDBJ whole genome shotgun (WGS) entry which is preliminary data.</text>
</comment>
<sequence>MPYREFMFNQEFKEKTPINKPLEFNPKADGPAQVEKIIENSRVQRKNPINELLGYNPRADGPAQVN</sequence>
<protein>
    <submittedName>
        <fullName evidence="1">10700_t:CDS:1</fullName>
    </submittedName>
</protein>
<proteinExistence type="predicted"/>
<keyword evidence="2" id="KW-1185">Reference proteome</keyword>
<dbReference type="EMBL" id="CAJVQA010026311">
    <property type="protein sequence ID" value="CAG8788718.1"/>
    <property type="molecule type" value="Genomic_DNA"/>
</dbReference>
<evidence type="ECO:0000313" key="2">
    <source>
        <dbReference type="Proteomes" id="UP000789759"/>
    </source>
</evidence>
<organism evidence="1 2">
    <name type="scientific">Cetraspora pellucida</name>
    <dbReference type="NCBI Taxonomy" id="1433469"/>
    <lineage>
        <taxon>Eukaryota</taxon>
        <taxon>Fungi</taxon>
        <taxon>Fungi incertae sedis</taxon>
        <taxon>Mucoromycota</taxon>
        <taxon>Glomeromycotina</taxon>
        <taxon>Glomeromycetes</taxon>
        <taxon>Diversisporales</taxon>
        <taxon>Gigasporaceae</taxon>
        <taxon>Cetraspora</taxon>
    </lineage>
</organism>
<dbReference type="AlphaFoldDB" id="A0A9N9JPU2"/>
<evidence type="ECO:0000313" key="1">
    <source>
        <dbReference type="EMBL" id="CAG8788718.1"/>
    </source>
</evidence>
<dbReference type="Proteomes" id="UP000789759">
    <property type="component" value="Unassembled WGS sequence"/>
</dbReference>
<reference evidence="1" key="1">
    <citation type="submission" date="2021-06" db="EMBL/GenBank/DDBJ databases">
        <authorList>
            <person name="Kallberg Y."/>
            <person name="Tangrot J."/>
            <person name="Rosling A."/>
        </authorList>
    </citation>
    <scope>NUCLEOTIDE SEQUENCE</scope>
    <source>
        <strain evidence="1">FL966</strain>
    </source>
</reference>
<gene>
    <name evidence="1" type="ORF">CPELLU_LOCUS16864</name>
</gene>
<accession>A0A9N9JPU2</accession>